<evidence type="ECO:0000313" key="2">
    <source>
        <dbReference type="Proteomes" id="UP001054889"/>
    </source>
</evidence>
<organism evidence="1 2">
    <name type="scientific">Eleusine coracana subsp. coracana</name>
    <dbReference type="NCBI Taxonomy" id="191504"/>
    <lineage>
        <taxon>Eukaryota</taxon>
        <taxon>Viridiplantae</taxon>
        <taxon>Streptophyta</taxon>
        <taxon>Embryophyta</taxon>
        <taxon>Tracheophyta</taxon>
        <taxon>Spermatophyta</taxon>
        <taxon>Magnoliopsida</taxon>
        <taxon>Liliopsida</taxon>
        <taxon>Poales</taxon>
        <taxon>Poaceae</taxon>
        <taxon>PACMAD clade</taxon>
        <taxon>Chloridoideae</taxon>
        <taxon>Cynodonteae</taxon>
        <taxon>Eleusininae</taxon>
        <taxon>Eleusine</taxon>
    </lineage>
</organism>
<comment type="caution">
    <text evidence="1">The sequence shown here is derived from an EMBL/GenBank/DDBJ whole genome shotgun (WGS) entry which is preliminary data.</text>
</comment>
<protein>
    <submittedName>
        <fullName evidence="1">Uncharacterized protein</fullName>
    </submittedName>
</protein>
<reference evidence="1" key="1">
    <citation type="journal article" date="2018" name="DNA Res.">
        <title>Multiple hybrid de novo genome assembly of finger millet, an orphan allotetraploid crop.</title>
        <authorList>
            <person name="Hatakeyama M."/>
            <person name="Aluri S."/>
            <person name="Balachadran M.T."/>
            <person name="Sivarajan S.R."/>
            <person name="Patrignani A."/>
            <person name="Gruter S."/>
            <person name="Poveda L."/>
            <person name="Shimizu-Inatsugi R."/>
            <person name="Baeten J."/>
            <person name="Francoijs K.J."/>
            <person name="Nataraja K.N."/>
            <person name="Reddy Y.A.N."/>
            <person name="Phadnis S."/>
            <person name="Ravikumar R.L."/>
            <person name="Schlapbach R."/>
            <person name="Sreeman S.M."/>
            <person name="Shimizu K.K."/>
        </authorList>
    </citation>
    <scope>NUCLEOTIDE SEQUENCE</scope>
</reference>
<accession>A0AAV5DNW1</accession>
<proteinExistence type="predicted"/>
<dbReference type="EMBL" id="BQKI01000020">
    <property type="protein sequence ID" value="GJN11871.1"/>
    <property type="molecule type" value="Genomic_DNA"/>
</dbReference>
<keyword evidence="2" id="KW-1185">Reference proteome</keyword>
<evidence type="ECO:0000313" key="1">
    <source>
        <dbReference type="EMBL" id="GJN11871.1"/>
    </source>
</evidence>
<dbReference type="AlphaFoldDB" id="A0AAV5DNW1"/>
<dbReference type="PANTHER" id="PTHR33116">
    <property type="entry name" value="REVERSE TRANSCRIPTASE ZINC-BINDING DOMAIN-CONTAINING PROTEIN-RELATED-RELATED"/>
    <property type="match status" value="1"/>
</dbReference>
<reference evidence="1" key="2">
    <citation type="submission" date="2021-12" db="EMBL/GenBank/DDBJ databases">
        <title>Resequencing data analysis of finger millet.</title>
        <authorList>
            <person name="Hatakeyama M."/>
            <person name="Aluri S."/>
            <person name="Balachadran M.T."/>
            <person name="Sivarajan S.R."/>
            <person name="Poveda L."/>
            <person name="Shimizu-Inatsugi R."/>
            <person name="Schlapbach R."/>
            <person name="Sreeman S.M."/>
            <person name="Shimizu K.K."/>
        </authorList>
    </citation>
    <scope>NUCLEOTIDE SEQUENCE</scope>
</reference>
<sequence length="190" mass="21487">MMEAFEFLPTRIKGLIGTWSGQEASGAGREVLLKSVAQAVPLYSMSCFLLSKTTCKKMRSAMANYWWGGAADSQRMHWLRWDQLTQPKSTGGMGFRDLRSTDAAILGKQGWRLMTRPDSLCARVLTGRYYHDGDFMSCRRKKRASQTWRSILAGRDVLTMGLIKRRGVLLCKILAISFQKLLANCLRVIL</sequence>
<dbReference type="PANTHER" id="PTHR33116:SF86">
    <property type="entry name" value="REVERSE TRANSCRIPTASE DOMAIN-CONTAINING PROTEIN"/>
    <property type="match status" value="1"/>
</dbReference>
<name>A0AAV5DNW1_ELECO</name>
<dbReference type="Proteomes" id="UP001054889">
    <property type="component" value="Unassembled WGS sequence"/>
</dbReference>
<gene>
    <name evidence="1" type="primary">ga30105</name>
    <name evidence="1" type="ORF">PR202_ga30105</name>
</gene>